<evidence type="ECO:0000313" key="3">
    <source>
        <dbReference type="RefSeq" id="XP_044934157.1"/>
    </source>
</evidence>
<feature type="compositionally biased region" description="Basic and acidic residues" evidence="1">
    <location>
        <begin position="270"/>
        <end position="280"/>
    </location>
</feature>
<protein>
    <submittedName>
        <fullName evidence="3">Collagen alpha-1(I) chain-like</fullName>
    </submittedName>
</protein>
<accession>A0A8U0S332</accession>
<name>A0A8U0S332_MUSPF</name>
<feature type="region of interest" description="Disordered" evidence="1">
    <location>
        <begin position="587"/>
        <end position="843"/>
    </location>
</feature>
<feature type="compositionally biased region" description="Low complexity" evidence="1">
    <location>
        <begin position="617"/>
        <end position="628"/>
    </location>
</feature>
<feature type="compositionally biased region" description="Basic and acidic residues" evidence="1">
    <location>
        <begin position="55"/>
        <end position="66"/>
    </location>
</feature>
<sequence length="843" mass="87298">MQLPVFLSPMQEPTVSRQRCHGGSDSLRRGALSCPAGRSDARAVSAGVRRCPRAQADREGLTHPPERVSPVQPTALAGTGHRACTRASRSPRKTLPTPAAPFERTEGDRPAERGRRAHEPGPRGPCRLHRSAARAPTPVWPDQLLPLGATPPRAGEERPRPALGSGGVPEGRSRGSRRGAEPGPRTRAAPKLLPGLTGPARTRERPRPTRLPARALPRATAAPGAGALGRGPCGAPGQGRGGEACRKRGGSAGASRVPDRRAPPPRGLARPREGRADRPALRASDGTGRRARRGGQRLPAGLPTRASAPRVAHRAPRHAPGAPLGAPTGGAEIPEQWIPRARAGGSAHAPDPAAAGRSAAAVRGTAVTASGGRREPGPPAPPQLLPQDHSRVGCSRPPATTPRPEESGSRSEAPAGWRARDERPEVTSAREPRGSGPVALETEPRLPSRARRPLPGPRAGRRAAGGRGPEAFGGARGYAAGSARAPARGGSLGQPPAGSRGPAPGPELSVRSPAQGPARSCRNTRSSSAESRQRQWKMVLELIQESRAGGWGPVQQLKAETRHYRAHSNEASFVSFVRSASGDAVRFATDPGEKDQGLSRVPATNTEAAPTLREGAPQRAPAQHPARPFHSVFQRGPPPGALPPPPSRLTPSPLAQHQPLAELRPRRRPAPVRSGAAPPALPGTRTGASRLSPALGFTWESPGTTTPAVAPRPPAHPASAALRPPRPQAGRCYAGLAGRPRGPDRGRAEDAPHCAPRILLRPPAGSRAARPVPSPTASLSAPAGSGWAATAAPGPTRGSPHAGRARAPVPGPARRRRPAGRRLAGLGSPAPPAGLRRAARRGL</sequence>
<feature type="compositionally biased region" description="Low complexity" evidence="1">
    <location>
        <begin position="469"/>
        <end position="502"/>
    </location>
</feature>
<evidence type="ECO:0000313" key="2">
    <source>
        <dbReference type="Proteomes" id="UP000000715"/>
    </source>
</evidence>
<feature type="compositionally biased region" description="Low complexity" evidence="1">
    <location>
        <begin position="210"/>
        <end position="225"/>
    </location>
</feature>
<gene>
    <name evidence="3" type="primary">LOC123391482</name>
</gene>
<feature type="compositionally biased region" description="Basic and acidic residues" evidence="1">
    <location>
        <begin position="741"/>
        <end position="752"/>
    </location>
</feature>
<feature type="compositionally biased region" description="Polar residues" evidence="1">
    <location>
        <begin position="521"/>
        <end position="530"/>
    </location>
</feature>
<organism evidence="2 3">
    <name type="scientific">Mustela putorius furo</name>
    <name type="common">European domestic ferret</name>
    <name type="synonym">Mustela furo</name>
    <dbReference type="NCBI Taxonomy" id="9669"/>
    <lineage>
        <taxon>Eukaryota</taxon>
        <taxon>Metazoa</taxon>
        <taxon>Chordata</taxon>
        <taxon>Craniata</taxon>
        <taxon>Vertebrata</taxon>
        <taxon>Euteleostomi</taxon>
        <taxon>Mammalia</taxon>
        <taxon>Eutheria</taxon>
        <taxon>Laurasiatheria</taxon>
        <taxon>Carnivora</taxon>
        <taxon>Caniformia</taxon>
        <taxon>Musteloidea</taxon>
        <taxon>Mustelidae</taxon>
        <taxon>Mustelinae</taxon>
        <taxon>Mustela</taxon>
    </lineage>
</organism>
<feature type="region of interest" description="Disordered" evidence="1">
    <location>
        <begin position="1"/>
        <end position="534"/>
    </location>
</feature>
<keyword evidence="2" id="KW-1185">Reference proteome</keyword>
<reference evidence="3" key="1">
    <citation type="submission" date="2025-08" db="UniProtKB">
        <authorList>
            <consortium name="RefSeq"/>
        </authorList>
    </citation>
    <scope>IDENTIFICATION</scope>
    <source>
        <tissue evidence="3">Brain</tissue>
    </source>
</reference>
<dbReference type="AlphaFoldDB" id="A0A8U0S332"/>
<feature type="compositionally biased region" description="Pro residues" evidence="1">
    <location>
        <begin position="636"/>
        <end position="648"/>
    </location>
</feature>
<feature type="compositionally biased region" description="Gly residues" evidence="1">
    <location>
        <begin position="226"/>
        <end position="242"/>
    </location>
</feature>
<feature type="compositionally biased region" description="Low complexity" evidence="1">
    <location>
        <begin position="780"/>
        <end position="808"/>
    </location>
</feature>
<feature type="compositionally biased region" description="Basic and acidic residues" evidence="1">
    <location>
        <begin position="103"/>
        <end position="121"/>
    </location>
</feature>
<dbReference type="OrthoDB" id="10685380at2759"/>
<evidence type="ECO:0000256" key="1">
    <source>
        <dbReference type="SAM" id="MobiDB-lite"/>
    </source>
</evidence>
<feature type="compositionally biased region" description="Low complexity" evidence="1">
    <location>
        <begin position="318"/>
        <end position="331"/>
    </location>
</feature>
<dbReference type="RefSeq" id="XP_044934157.1">
    <property type="nucleotide sequence ID" value="XM_045078222.1"/>
</dbReference>
<proteinExistence type="predicted"/>
<dbReference type="Proteomes" id="UP000000715">
    <property type="component" value="Unplaced"/>
</dbReference>
<feature type="compositionally biased region" description="Low complexity" evidence="1">
    <location>
        <begin position="343"/>
        <end position="371"/>
    </location>
</feature>
<dbReference type="GeneID" id="123391482"/>
<feature type="compositionally biased region" description="Low complexity" evidence="1">
    <location>
        <begin position="296"/>
        <end position="310"/>
    </location>
</feature>
<feature type="compositionally biased region" description="Basic and acidic residues" evidence="1">
    <location>
        <begin position="418"/>
        <end position="433"/>
    </location>
</feature>